<feature type="domain" description="AAA+ ATPase" evidence="2">
    <location>
        <begin position="203"/>
        <end position="416"/>
    </location>
</feature>
<dbReference type="InterPro" id="IPR052934">
    <property type="entry name" value="Methyl-DNA_Rec/Restrict_Enz"/>
</dbReference>
<dbReference type="SUPFAM" id="SSF52540">
    <property type="entry name" value="P-loop containing nucleoside triphosphate hydrolases"/>
    <property type="match status" value="1"/>
</dbReference>
<dbReference type="PANTHER" id="PTHR37291:SF1">
    <property type="entry name" value="TYPE IV METHYL-DIRECTED RESTRICTION ENZYME ECOKMCRB SUBUNIT"/>
    <property type="match status" value="1"/>
</dbReference>
<proteinExistence type="predicted"/>
<dbReference type="Proteomes" id="UP000700059">
    <property type="component" value="Unassembled WGS sequence"/>
</dbReference>
<feature type="compositionally biased region" description="Polar residues" evidence="1">
    <location>
        <begin position="181"/>
        <end position="204"/>
    </location>
</feature>
<dbReference type="InterPro" id="IPR011704">
    <property type="entry name" value="ATPase_dyneun-rel_AAA"/>
</dbReference>
<dbReference type="InterPro" id="IPR003593">
    <property type="entry name" value="AAA+_ATPase"/>
</dbReference>
<protein>
    <submittedName>
        <fullName evidence="3">AAA family ATPase</fullName>
    </submittedName>
</protein>
<dbReference type="EMBL" id="JAIGYQ010000009">
    <property type="protein sequence ID" value="MBX7491165.1"/>
    <property type="molecule type" value="Genomic_DNA"/>
</dbReference>
<comment type="caution">
    <text evidence="3">The sequence shown here is derived from an EMBL/GenBank/DDBJ whole genome shotgun (WGS) entry which is preliminary data.</text>
</comment>
<dbReference type="Pfam" id="PF07728">
    <property type="entry name" value="AAA_5"/>
    <property type="match status" value="1"/>
</dbReference>
<evidence type="ECO:0000259" key="2">
    <source>
        <dbReference type="SMART" id="SM00382"/>
    </source>
</evidence>
<name>A0ABS7JP61_9HELI</name>
<keyword evidence="4" id="KW-1185">Reference proteome</keyword>
<dbReference type="PANTHER" id="PTHR37291">
    <property type="entry name" value="5-METHYLCYTOSINE-SPECIFIC RESTRICTION ENZYME B"/>
    <property type="match status" value="1"/>
</dbReference>
<evidence type="ECO:0000313" key="3">
    <source>
        <dbReference type="EMBL" id="MBX7491165.1"/>
    </source>
</evidence>
<feature type="region of interest" description="Disordered" evidence="1">
    <location>
        <begin position="181"/>
        <end position="213"/>
    </location>
</feature>
<evidence type="ECO:0000313" key="4">
    <source>
        <dbReference type="Proteomes" id="UP000700059"/>
    </source>
</evidence>
<organism evidence="3 4">
    <name type="scientific">Helicobacter turcicus</name>
    <dbReference type="NCBI Taxonomy" id="2867412"/>
    <lineage>
        <taxon>Bacteria</taxon>
        <taxon>Pseudomonadati</taxon>
        <taxon>Campylobacterota</taxon>
        <taxon>Epsilonproteobacteria</taxon>
        <taxon>Campylobacterales</taxon>
        <taxon>Helicobacteraceae</taxon>
        <taxon>Helicobacter</taxon>
    </lineage>
</organism>
<gene>
    <name evidence="3" type="ORF">K4G57_06780</name>
</gene>
<dbReference type="InterPro" id="IPR027417">
    <property type="entry name" value="P-loop_NTPase"/>
</dbReference>
<dbReference type="Gene3D" id="3.40.50.300">
    <property type="entry name" value="P-loop containing nucleotide triphosphate hydrolases"/>
    <property type="match status" value="1"/>
</dbReference>
<accession>A0ABS7JP61</accession>
<sequence length="550" mass="63261">MTLEEYTAVGGANRNDFTYWIEHKLKKLGVMGGGDSFKFGIYKRGNNGGKTLGEGKKHDGEYAWLTEYGQTSEEAFKEIKNRIVQVIECSQQNRLDEIEKIPLGDVYKWKIAFHYQDIDNIKIVNIFAKSLLQNIAKGEGLGQNLNTAQIHQKLLGDKTYTLNAMIEEKFIPFRKKYKLQNQGETMQESNQNSTQQDSKQSKPPLNQILYGPPGTGKTYNTKIKALEILVSKEYEKALSSGEREEILEILETLKKNPKDENSQERAKKNFDDNKKKGQIAFITFHQSFSYEEFVEGIRPVLGNSQMNYELKVGIFKDICKRAEKNPSKPYILIIDEINRGNISKILGELITLIEPVKRKGEKEGLEVKLPYSQESFGVPNNLYIIGTMNTADRSIALLDTALRRRFEFIEMMPNFELLNSNCAGVDLKKLLEKLNQRITFLLDREHTIGHSFFMEAKNLENLKKIFSRKIIPLLQEYFYEDYAKIDAVLNGNGMVKSEDSNFSELFDSSKFSDLDSEKKIYTITDSNNWSEKEFQKIYDNAIKDKKDNEA</sequence>
<evidence type="ECO:0000256" key="1">
    <source>
        <dbReference type="SAM" id="MobiDB-lite"/>
    </source>
</evidence>
<reference evidence="3 4" key="1">
    <citation type="submission" date="2021-08" db="EMBL/GenBank/DDBJ databases">
        <title>Helicobacter spp. isolated from feces of Anatolian Ground Squirrel (Spermophilus xanthoprymnus) in Turkey.</title>
        <authorList>
            <person name="Aydin F."/>
            <person name="Abay S."/>
            <person name="Kayman T."/>
            <person name="Karakaya E."/>
            <person name="Saticioglu I.B."/>
        </authorList>
    </citation>
    <scope>NUCLEOTIDE SEQUENCE [LARGE SCALE GENOMIC DNA]</scope>
    <source>
        <strain evidence="3 4">Faydin-H70</strain>
    </source>
</reference>
<dbReference type="SMART" id="SM00382">
    <property type="entry name" value="AAA"/>
    <property type="match status" value="1"/>
</dbReference>